<proteinExistence type="predicted"/>
<dbReference type="RefSeq" id="WP_017085690.1">
    <property type="nucleotide sequence ID" value="NZ_CAWNZY010000082.1"/>
</dbReference>
<protein>
    <submittedName>
        <fullName evidence="2">ParA family protein</fullName>
    </submittedName>
</protein>
<feature type="domain" description="CobQ/CobB/MinD/ParA nucleotide binding" evidence="1">
    <location>
        <begin position="4"/>
        <end position="178"/>
    </location>
</feature>
<organism evidence="2 3">
    <name type="scientific">Vibrio splendidus</name>
    <dbReference type="NCBI Taxonomy" id="29497"/>
    <lineage>
        <taxon>Bacteria</taxon>
        <taxon>Pseudomonadati</taxon>
        <taxon>Pseudomonadota</taxon>
        <taxon>Gammaproteobacteria</taxon>
        <taxon>Vibrionales</taxon>
        <taxon>Vibrionaceae</taxon>
        <taxon>Vibrio</taxon>
    </lineage>
</organism>
<gene>
    <name evidence="2" type="ORF">CWO36_24115</name>
</gene>
<dbReference type="PANTHER" id="PTHR13696">
    <property type="entry name" value="P-LOOP CONTAINING NUCLEOSIDE TRIPHOSPHATE HYDROLASE"/>
    <property type="match status" value="1"/>
</dbReference>
<dbReference type="SUPFAM" id="SSF52540">
    <property type="entry name" value="P-loop containing nucleoside triphosphate hydrolases"/>
    <property type="match status" value="1"/>
</dbReference>
<reference evidence="2 3" key="1">
    <citation type="submission" date="2017-11" db="EMBL/GenBank/DDBJ databases">
        <title>Population delineation of vibrios coincides with oyster pathogenicity.</title>
        <authorList>
            <person name="Bruto M."/>
            <person name="Labreuche Y."/>
            <person name="James A."/>
            <person name="Piel D."/>
            <person name="Chenivesse S."/>
            <person name="Petton B."/>
            <person name="Polz M.F."/>
            <person name="Le Roux F."/>
        </authorList>
    </citation>
    <scope>NUCLEOTIDE SEQUENCE [LARGE SCALE GENOMIC DNA]</scope>
    <source>
        <strain evidence="2 3">1F_55</strain>
    </source>
</reference>
<dbReference type="Gene3D" id="3.40.50.300">
    <property type="entry name" value="P-loop containing nucleotide triphosphate hydrolases"/>
    <property type="match status" value="1"/>
</dbReference>
<dbReference type="PANTHER" id="PTHR13696:SF96">
    <property type="entry name" value="COBQ_COBB_MIND_PARA NUCLEOTIDE BINDING DOMAIN-CONTAINING PROTEIN"/>
    <property type="match status" value="1"/>
</dbReference>
<sequence length="198" mass="22019">MPVICVANSKGGTGKTTVSLNLIHHLQPDFIIDLDFHKGLSDINRLGGNLEIHRTQEKAQLLEWFEDESKLVFVDTGGFDSTLNRIALSQSDFILTPTSDDPSDQLRLLDFDKIMADVSESVKEHLVAYALLNRVHHSRRSFDDFDELIGGLKHLERMPNVIPQSASLPKAAFKGLPVKSGTIAADFSKLAKEIKKKL</sequence>
<dbReference type="InterPro" id="IPR002586">
    <property type="entry name" value="CobQ/CobB/MinD/ParA_Nub-bd_dom"/>
</dbReference>
<accession>A0A2T5DXJ2</accession>
<dbReference type="Proteomes" id="UP000244080">
    <property type="component" value="Unassembled WGS sequence"/>
</dbReference>
<evidence type="ECO:0000313" key="3">
    <source>
        <dbReference type="Proteomes" id="UP000244080"/>
    </source>
</evidence>
<evidence type="ECO:0000313" key="2">
    <source>
        <dbReference type="EMBL" id="PTP11769.1"/>
    </source>
</evidence>
<dbReference type="Pfam" id="PF01656">
    <property type="entry name" value="CbiA"/>
    <property type="match status" value="1"/>
</dbReference>
<evidence type="ECO:0000259" key="1">
    <source>
        <dbReference type="Pfam" id="PF01656"/>
    </source>
</evidence>
<comment type="caution">
    <text evidence="2">The sequence shown here is derived from an EMBL/GenBank/DDBJ whole genome shotgun (WGS) entry which is preliminary data.</text>
</comment>
<name>A0A2T5DXJ2_VIBSP</name>
<dbReference type="InterPro" id="IPR050678">
    <property type="entry name" value="DNA_Partitioning_ATPase"/>
</dbReference>
<dbReference type="EMBL" id="PIGA01000068">
    <property type="protein sequence ID" value="PTP11769.1"/>
    <property type="molecule type" value="Genomic_DNA"/>
</dbReference>
<dbReference type="CDD" id="cd02042">
    <property type="entry name" value="ParAB_family"/>
    <property type="match status" value="1"/>
</dbReference>
<dbReference type="InterPro" id="IPR027417">
    <property type="entry name" value="P-loop_NTPase"/>
</dbReference>
<dbReference type="AlphaFoldDB" id="A0A2T5DXJ2"/>